<dbReference type="UniPathway" id="UPA00070">
    <property type="reaction ID" value="UER00117"/>
</dbReference>
<dbReference type="OrthoDB" id="9765462at2"/>
<dbReference type="Gene3D" id="3.20.20.140">
    <property type="entry name" value="Metal-dependent hydrolases"/>
    <property type="match status" value="1"/>
</dbReference>
<evidence type="ECO:0000256" key="6">
    <source>
        <dbReference type="HAMAP-Rule" id="MF_00220"/>
    </source>
</evidence>
<dbReference type="GO" id="GO:0004151">
    <property type="term" value="F:dihydroorotase activity"/>
    <property type="evidence" value="ECO:0007669"/>
    <property type="project" value="UniProtKB-UniRule"/>
</dbReference>
<dbReference type="PROSITE" id="PS00482">
    <property type="entry name" value="DIHYDROOROTASE_1"/>
    <property type="match status" value="1"/>
</dbReference>
<feature type="binding site" evidence="6">
    <location>
        <position position="59"/>
    </location>
    <ligand>
        <name>Zn(2+)</name>
        <dbReference type="ChEBI" id="CHEBI:29105"/>
        <label>1</label>
    </ligand>
</feature>
<comment type="caution">
    <text evidence="6">Lacks conserved residue(s) required for the propagation of feature annotation.</text>
</comment>
<feature type="binding site" evidence="6">
    <location>
        <position position="150"/>
    </location>
    <ligand>
        <name>Zn(2+)</name>
        <dbReference type="ChEBI" id="CHEBI:29105"/>
        <label>2</label>
    </ligand>
</feature>
<dbReference type="NCBIfam" id="NF006839">
    <property type="entry name" value="PRK09357.1-4"/>
    <property type="match status" value="1"/>
</dbReference>
<dbReference type="GO" id="GO:0006145">
    <property type="term" value="P:purine nucleobase catabolic process"/>
    <property type="evidence" value="ECO:0007669"/>
    <property type="project" value="TreeGrafter"/>
</dbReference>
<dbReference type="HAMAP" id="MF_00220_B">
    <property type="entry name" value="PyrC_classI_B"/>
    <property type="match status" value="1"/>
</dbReference>
<feature type="active site" evidence="6">
    <location>
        <position position="303"/>
    </location>
</feature>
<feature type="domain" description="Amidohydrolase-related" evidence="7">
    <location>
        <begin position="50"/>
        <end position="419"/>
    </location>
</feature>
<reference evidence="8 9" key="1">
    <citation type="submission" date="2018-10" db="EMBL/GenBank/DDBJ databases">
        <title>Streptococcus hillyeri sp. nov., isolated from equine tracheal sample.</title>
        <authorList>
            <person name="Macfadyen A.C."/>
            <person name="Waller A."/>
            <person name="Paterson G.K."/>
        </authorList>
    </citation>
    <scope>NUCLEOTIDE SEQUENCE [LARGE SCALE GENOMIC DNA]</scope>
    <source>
        <strain evidence="8 9">28462</strain>
    </source>
</reference>
<accession>A0A3L9DWM1</accession>
<sequence length="422" mass="44969">MLLIKNGRVIDPKTGLDRVTDVLVEGKKIVRIADAIDVPEAEVIDARGLVVAPGLIDIHVHFREPGQTHKEDIHTGALAAAAGGFTTVVMMANTNPTISDVETLTEVLESAAKEAIHIKTNATVTKNFDGKTLTDFEALLAAGAVGFSDDGIPLEDTGVVREAFKKAKALDVVVALHEEDPQLNGILGLNEHIAKHHFGCGGARGVAEYSMVARDVMIAYEVQNKFHVQHLSKAESVKVVAFAQSLGAKVTAEVAPQHFSKTEDLLLEKGANAKMNPPLRLESDRLAVIEGLKSGVISVIATDHAPHHADEKAVSDVTQAPSGMTGLETSLSLGLTHLVEAGHLSLSELLAKMTVNPAELYGFDAGYLAENGPADIVIFSDNEDRIISEHFHSKAANSPFIGDKLKGVVKYTICNGKLVYQA</sequence>
<dbReference type="NCBIfam" id="TIGR00857">
    <property type="entry name" value="pyrC_multi"/>
    <property type="match status" value="1"/>
</dbReference>
<dbReference type="PANTHER" id="PTHR43668">
    <property type="entry name" value="ALLANTOINASE"/>
    <property type="match status" value="1"/>
</dbReference>
<dbReference type="InterPro" id="IPR032466">
    <property type="entry name" value="Metal_Hydrolase"/>
</dbReference>
<gene>
    <name evidence="6" type="primary">pyrC</name>
    <name evidence="8" type="ORF">EAF07_01720</name>
</gene>
<organism evidence="8 9">
    <name type="scientific">Streptococcus hillyeri</name>
    <dbReference type="NCBI Taxonomy" id="2282420"/>
    <lineage>
        <taxon>Bacteria</taxon>
        <taxon>Bacillati</taxon>
        <taxon>Bacillota</taxon>
        <taxon>Bacilli</taxon>
        <taxon>Lactobacillales</taxon>
        <taxon>Streptococcaceae</taxon>
        <taxon>Streptococcus</taxon>
    </lineage>
</organism>
<keyword evidence="5 6" id="KW-0665">Pyrimidine biosynthesis</keyword>
<evidence type="ECO:0000259" key="7">
    <source>
        <dbReference type="Pfam" id="PF01979"/>
    </source>
</evidence>
<dbReference type="Pfam" id="PF01979">
    <property type="entry name" value="Amidohydro_1"/>
    <property type="match status" value="1"/>
</dbReference>
<dbReference type="RefSeq" id="WP_121834576.1">
    <property type="nucleotide sequence ID" value="NZ_CP163513.1"/>
</dbReference>
<protein>
    <recommendedName>
        <fullName evidence="6">Dihydroorotase</fullName>
        <shortName evidence="6">DHOase</shortName>
        <ecNumber evidence="6">3.5.2.3</ecNumber>
    </recommendedName>
</protein>
<dbReference type="GO" id="GO:0044205">
    <property type="term" value="P:'de novo' UMP biosynthetic process"/>
    <property type="evidence" value="ECO:0007669"/>
    <property type="project" value="UniProtKB-UniRule"/>
</dbReference>
<evidence type="ECO:0000256" key="4">
    <source>
        <dbReference type="ARBA" id="ARBA00022801"/>
    </source>
</evidence>
<evidence type="ECO:0000256" key="1">
    <source>
        <dbReference type="ARBA" id="ARBA00002368"/>
    </source>
</evidence>
<comment type="pathway">
    <text evidence="6">Pyrimidine metabolism; UMP biosynthesis via de novo pathway; (S)-dihydroorotate from bicarbonate: step 3/3.</text>
</comment>
<dbReference type="PANTHER" id="PTHR43668:SF2">
    <property type="entry name" value="ALLANTOINASE"/>
    <property type="match status" value="1"/>
</dbReference>
<name>A0A3L9DWM1_9STRE</name>
<evidence type="ECO:0000313" key="8">
    <source>
        <dbReference type="EMBL" id="RLY04734.1"/>
    </source>
</evidence>
<dbReference type="InterPro" id="IPR006680">
    <property type="entry name" value="Amidohydro-rel"/>
</dbReference>
<feature type="binding site" evidence="6">
    <location>
        <begin position="61"/>
        <end position="63"/>
    </location>
    <ligand>
        <name>substrate</name>
    </ligand>
</feature>
<comment type="catalytic activity">
    <reaction evidence="6">
        <text>(S)-dihydroorotate + H2O = N-carbamoyl-L-aspartate + H(+)</text>
        <dbReference type="Rhea" id="RHEA:24296"/>
        <dbReference type="ChEBI" id="CHEBI:15377"/>
        <dbReference type="ChEBI" id="CHEBI:15378"/>
        <dbReference type="ChEBI" id="CHEBI:30864"/>
        <dbReference type="ChEBI" id="CHEBI:32814"/>
        <dbReference type="EC" id="3.5.2.3"/>
    </reaction>
</comment>
<dbReference type="InterPro" id="IPR050138">
    <property type="entry name" value="DHOase/Allantoinase_Hydrolase"/>
</dbReference>
<evidence type="ECO:0000313" key="9">
    <source>
        <dbReference type="Proteomes" id="UP000279194"/>
    </source>
</evidence>
<dbReference type="InterPro" id="IPR011059">
    <property type="entry name" value="Metal-dep_hydrolase_composite"/>
</dbReference>
<evidence type="ECO:0000256" key="2">
    <source>
        <dbReference type="ARBA" id="ARBA00010286"/>
    </source>
</evidence>
<feature type="binding site" evidence="6">
    <location>
        <position position="61"/>
    </location>
    <ligand>
        <name>Zn(2+)</name>
        <dbReference type="ChEBI" id="CHEBI:29105"/>
        <label>1</label>
    </ligand>
</feature>
<dbReference type="Gene3D" id="2.30.40.10">
    <property type="entry name" value="Urease, subunit C, domain 1"/>
    <property type="match status" value="1"/>
</dbReference>
<keyword evidence="3 6" id="KW-0479">Metal-binding</keyword>
<comment type="function">
    <text evidence="1 6">Catalyzes the reversible cyclization of carbamoyl aspartate to dihydroorotate.</text>
</comment>
<dbReference type="EMBL" id="RCVM01000002">
    <property type="protein sequence ID" value="RLY04734.1"/>
    <property type="molecule type" value="Genomic_DNA"/>
</dbReference>
<keyword evidence="4 6" id="KW-0378">Hydrolase</keyword>
<dbReference type="InterPro" id="IPR002195">
    <property type="entry name" value="Dihydroorotase_CS"/>
</dbReference>
<comment type="caution">
    <text evidence="8">The sequence shown here is derived from an EMBL/GenBank/DDBJ whole genome shotgun (WGS) entry which is preliminary data.</text>
</comment>
<dbReference type="GO" id="GO:0004038">
    <property type="term" value="F:allantoinase activity"/>
    <property type="evidence" value="ECO:0007669"/>
    <property type="project" value="TreeGrafter"/>
</dbReference>
<dbReference type="AlphaFoldDB" id="A0A3L9DWM1"/>
<comment type="similarity">
    <text evidence="2 6">Belongs to the metallo-dependent hydrolases superfamily. DHOase family. Class I DHOase subfamily.</text>
</comment>
<feature type="binding site" evidence="6">
    <location>
        <position position="177"/>
    </location>
    <ligand>
        <name>Zn(2+)</name>
        <dbReference type="ChEBI" id="CHEBI:29105"/>
        <label>2</label>
    </ligand>
</feature>
<feature type="binding site" evidence="6">
    <location>
        <position position="276"/>
    </location>
    <ligand>
        <name>substrate</name>
    </ligand>
</feature>
<feature type="binding site" evidence="6">
    <location>
        <position position="303"/>
    </location>
    <ligand>
        <name>Zn(2+)</name>
        <dbReference type="ChEBI" id="CHEBI:29105"/>
        <label>1</label>
    </ligand>
</feature>
<dbReference type="SUPFAM" id="SSF51556">
    <property type="entry name" value="Metallo-dependent hydrolases"/>
    <property type="match status" value="1"/>
</dbReference>
<keyword evidence="9" id="KW-1185">Reference proteome</keyword>
<dbReference type="PROSITE" id="PS00483">
    <property type="entry name" value="DIHYDROOROTASE_2"/>
    <property type="match status" value="1"/>
</dbReference>
<evidence type="ECO:0000256" key="3">
    <source>
        <dbReference type="ARBA" id="ARBA00022723"/>
    </source>
</evidence>
<evidence type="ECO:0000256" key="5">
    <source>
        <dbReference type="ARBA" id="ARBA00022975"/>
    </source>
</evidence>
<feature type="binding site" evidence="6">
    <location>
        <position position="93"/>
    </location>
    <ligand>
        <name>substrate</name>
    </ligand>
</feature>
<feature type="binding site" evidence="6">
    <location>
        <position position="150"/>
    </location>
    <ligand>
        <name>Zn(2+)</name>
        <dbReference type="ChEBI" id="CHEBI:29105"/>
        <label>1</label>
    </ligand>
</feature>
<dbReference type="Proteomes" id="UP000279194">
    <property type="component" value="Unassembled WGS sequence"/>
</dbReference>
<dbReference type="GO" id="GO:0008270">
    <property type="term" value="F:zinc ion binding"/>
    <property type="evidence" value="ECO:0007669"/>
    <property type="project" value="UniProtKB-UniRule"/>
</dbReference>
<dbReference type="SUPFAM" id="SSF51338">
    <property type="entry name" value="Composite domain of metallo-dependent hydrolases"/>
    <property type="match status" value="1"/>
</dbReference>
<dbReference type="GO" id="GO:0005737">
    <property type="term" value="C:cytoplasm"/>
    <property type="evidence" value="ECO:0007669"/>
    <property type="project" value="TreeGrafter"/>
</dbReference>
<comment type="cofactor">
    <cofactor evidence="6">
        <name>Zn(2+)</name>
        <dbReference type="ChEBI" id="CHEBI:29105"/>
    </cofactor>
    <text evidence="6">Binds 2 Zn(2+) ions per subunit.</text>
</comment>
<dbReference type="EC" id="3.5.2.3" evidence="6"/>
<proteinExistence type="inferred from homology"/>
<dbReference type="InterPro" id="IPR004722">
    <property type="entry name" value="DHOase"/>
</dbReference>
<feature type="binding site" evidence="6">
    <location>
        <position position="307"/>
    </location>
    <ligand>
        <name>substrate</name>
    </ligand>
</feature>
<feature type="binding site" evidence="6">
    <location>
        <position position="230"/>
    </location>
    <ligand>
        <name>Zn(2+)</name>
        <dbReference type="ChEBI" id="CHEBI:29105"/>
        <label>2</label>
    </ligand>
</feature>
<keyword evidence="6" id="KW-0862">Zinc</keyword>
<dbReference type="CDD" id="cd01317">
    <property type="entry name" value="DHOase_IIa"/>
    <property type="match status" value="1"/>
</dbReference>